<dbReference type="SUPFAM" id="SSF55331">
    <property type="entry name" value="Tautomerase/MIF"/>
    <property type="match status" value="1"/>
</dbReference>
<reference evidence="1 2" key="1">
    <citation type="journal article" date="2018" name="Nat. Biotechnol.">
        <title>A standardized bacterial taxonomy based on genome phylogeny substantially revises the tree of life.</title>
        <authorList>
            <person name="Parks D.H."/>
            <person name="Chuvochina M."/>
            <person name="Waite D.W."/>
            <person name="Rinke C."/>
            <person name="Skarshewski A."/>
            <person name="Chaumeil P.A."/>
            <person name="Hugenholtz P."/>
        </authorList>
    </citation>
    <scope>NUCLEOTIDE SEQUENCE [LARGE SCALE GENOMIC DNA]</scope>
    <source>
        <strain evidence="1">UBA9669</strain>
    </source>
</reference>
<dbReference type="EMBL" id="DPVE01000220">
    <property type="protein sequence ID" value="HCK30945.1"/>
    <property type="molecule type" value="Genomic_DNA"/>
</dbReference>
<proteinExistence type="predicted"/>
<accession>A0A3D2SQV3</accession>
<dbReference type="Pfam" id="PF02962">
    <property type="entry name" value="CHMI"/>
    <property type="match status" value="1"/>
</dbReference>
<dbReference type="Proteomes" id="UP000263596">
    <property type="component" value="Unassembled WGS sequence"/>
</dbReference>
<comment type="caution">
    <text evidence="1">The sequence shown here is derived from an EMBL/GenBank/DDBJ whole genome shotgun (WGS) entry which is preliminary data.</text>
</comment>
<dbReference type="InterPro" id="IPR004220">
    <property type="entry name" value="5-COMe_2-OHmuconate_Isoase"/>
</dbReference>
<dbReference type="PANTHER" id="PTHR37950">
    <property type="entry name" value="4-HYDROXYPHENYLACETATE CATABOLISM PROTEIN"/>
    <property type="match status" value="1"/>
</dbReference>
<dbReference type="RefSeq" id="WP_049174604.1">
    <property type="nucleotide sequence ID" value="NZ_BKFK01000011.1"/>
</dbReference>
<evidence type="ECO:0000313" key="1">
    <source>
        <dbReference type="EMBL" id="HCK30945.1"/>
    </source>
</evidence>
<gene>
    <name evidence="1" type="ORF">DHW29_12660</name>
</gene>
<dbReference type="InterPro" id="IPR014347">
    <property type="entry name" value="Tautomerase/MIF_sf"/>
</dbReference>
<dbReference type="CDD" id="cd00580">
    <property type="entry name" value="CHMI"/>
    <property type="match status" value="1"/>
</dbReference>
<name>A0A3D2SQV3_9GAMM</name>
<dbReference type="Gene3D" id="3.30.429.10">
    <property type="entry name" value="Macrophage Migration Inhibitory Factor"/>
    <property type="match status" value="1"/>
</dbReference>
<sequence>MPHVIVDYSANLKDFEPRPLLLQINTALVETGYCEALDIKSRAHKDDVFVIGLGAEQQAYVHVKVYLLSGRDQQQKQEIGKNVLKVLVSYSALQQQDFPVQSCVELIEMPKQDYFKHVIKSQF</sequence>
<dbReference type="PANTHER" id="PTHR37950:SF1">
    <property type="entry name" value="4-HYDROXYPHENYLACETATE CATABOLISM PROTEIN"/>
    <property type="match status" value="1"/>
</dbReference>
<keyword evidence="1" id="KW-0413">Isomerase</keyword>
<dbReference type="AlphaFoldDB" id="A0A3D2SQV3"/>
<organism evidence="1 2">
    <name type="scientific">Acinetobacter ursingii</name>
    <dbReference type="NCBI Taxonomy" id="108980"/>
    <lineage>
        <taxon>Bacteria</taxon>
        <taxon>Pseudomonadati</taxon>
        <taxon>Pseudomonadota</taxon>
        <taxon>Gammaproteobacteria</taxon>
        <taxon>Moraxellales</taxon>
        <taxon>Moraxellaceae</taxon>
        <taxon>Acinetobacter</taxon>
    </lineage>
</organism>
<evidence type="ECO:0000313" key="2">
    <source>
        <dbReference type="Proteomes" id="UP000263596"/>
    </source>
</evidence>
<dbReference type="GO" id="GO:0008704">
    <property type="term" value="F:5-carboxymethyl-2-hydroxymuconate delta-isomerase activity"/>
    <property type="evidence" value="ECO:0007669"/>
    <property type="project" value="InterPro"/>
</dbReference>
<protein>
    <submittedName>
        <fullName evidence="1">5-carboxymethyl-2-hydroxymuconate isomerase</fullName>
    </submittedName>
</protein>